<dbReference type="InterPro" id="IPR027417">
    <property type="entry name" value="P-loop_NTPase"/>
</dbReference>
<evidence type="ECO:0000256" key="9">
    <source>
        <dbReference type="ARBA" id="ARBA00026057"/>
    </source>
</evidence>
<comment type="subcellular location">
    <subcellularLocation>
        <location evidence="1 12">Cytoplasm</location>
    </subcellularLocation>
</comment>
<feature type="compositionally biased region" description="Polar residues" evidence="13">
    <location>
        <begin position="876"/>
        <end position="885"/>
    </location>
</feature>
<dbReference type="InterPro" id="IPR017730">
    <property type="entry name" value="Chaperonin_ClpB"/>
</dbReference>
<accession>A0A430FRH9</accession>
<keyword evidence="4 11" id="KW-0547">Nucleotide-binding</keyword>
<keyword evidence="3 10" id="KW-0677">Repeat</keyword>
<dbReference type="Pfam" id="PF02861">
    <property type="entry name" value="Clp_N"/>
    <property type="match status" value="1"/>
</dbReference>
<keyword evidence="8 11" id="KW-0143">Chaperone</keyword>
<evidence type="ECO:0000256" key="6">
    <source>
        <dbReference type="ARBA" id="ARBA00023016"/>
    </source>
</evidence>
<dbReference type="SMART" id="SM00382">
    <property type="entry name" value="AAA"/>
    <property type="match status" value="2"/>
</dbReference>
<protein>
    <recommendedName>
        <fullName evidence="12">Chaperone protein ClpB</fullName>
    </recommendedName>
</protein>
<dbReference type="Pfam" id="PF00004">
    <property type="entry name" value="AAA"/>
    <property type="match status" value="1"/>
</dbReference>
<dbReference type="InterPro" id="IPR001270">
    <property type="entry name" value="ClpA/B"/>
</dbReference>
<dbReference type="CDD" id="cd00009">
    <property type="entry name" value="AAA"/>
    <property type="match status" value="1"/>
</dbReference>
<dbReference type="GO" id="GO:0005524">
    <property type="term" value="F:ATP binding"/>
    <property type="evidence" value="ECO:0007669"/>
    <property type="project" value="UniProtKB-UniRule"/>
</dbReference>
<dbReference type="Pfam" id="PF17871">
    <property type="entry name" value="AAA_lid_9"/>
    <property type="match status" value="1"/>
</dbReference>
<evidence type="ECO:0000256" key="11">
    <source>
        <dbReference type="RuleBase" id="RU004432"/>
    </source>
</evidence>
<dbReference type="Proteomes" id="UP000287609">
    <property type="component" value="Unassembled WGS sequence"/>
</dbReference>
<dbReference type="InterPro" id="IPR003593">
    <property type="entry name" value="AAA+_ATPase"/>
</dbReference>
<dbReference type="PRINTS" id="PR00300">
    <property type="entry name" value="CLPPROTEASEA"/>
</dbReference>
<dbReference type="PANTHER" id="PTHR11638">
    <property type="entry name" value="ATP-DEPENDENT CLP PROTEASE"/>
    <property type="match status" value="1"/>
</dbReference>
<dbReference type="Gene3D" id="3.40.50.300">
    <property type="entry name" value="P-loop containing nucleotide triphosphate hydrolases"/>
    <property type="match status" value="3"/>
</dbReference>
<keyword evidence="7 12" id="KW-0175">Coiled coil</keyword>
<evidence type="ECO:0000256" key="5">
    <source>
        <dbReference type="ARBA" id="ARBA00022840"/>
    </source>
</evidence>
<reference evidence="15 16" key="1">
    <citation type="submission" date="2018-09" db="EMBL/GenBank/DDBJ databases">
        <title>Characterization of the phylogenetic diversity of five novel species belonging to the genus Bifidobacterium.</title>
        <authorList>
            <person name="Lugli G.A."/>
            <person name="Duranti S."/>
            <person name="Milani C."/>
        </authorList>
    </citation>
    <scope>NUCLEOTIDE SEQUENCE [LARGE SCALE GENOMIC DNA]</scope>
    <source>
        <strain evidence="15 16">2036B</strain>
    </source>
</reference>
<comment type="similarity">
    <text evidence="2 11">Belongs to the ClpA/ClpB family.</text>
</comment>
<dbReference type="InterPro" id="IPR036628">
    <property type="entry name" value="Clp_N_dom_sf"/>
</dbReference>
<evidence type="ECO:0000256" key="7">
    <source>
        <dbReference type="ARBA" id="ARBA00023054"/>
    </source>
</evidence>
<proteinExistence type="inferred from homology"/>
<comment type="caution">
    <text evidence="15">The sequence shown here is derived from an EMBL/GenBank/DDBJ whole genome shotgun (WGS) entry which is preliminary data.</text>
</comment>
<evidence type="ECO:0000256" key="4">
    <source>
        <dbReference type="ARBA" id="ARBA00022741"/>
    </source>
</evidence>
<dbReference type="Gene3D" id="1.10.1780.10">
    <property type="entry name" value="Clp, N-terminal domain"/>
    <property type="match status" value="1"/>
</dbReference>
<evidence type="ECO:0000259" key="14">
    <source>
        <dbReference type="PROSITE" id="PS51903"/>
    </source>
</evidence>
<gene>
    <name evidence="12" type="primary">clpB</name>
    <name evidence="15" type="ORF">D2E26_0018</name>
</gene>
<dbReference type="RefSeq" id="WP_125962692.1">
    <property type="nucleotide sequence ID" value="NZ_QXGM01000001.1"/>
</dbReference>
<evidence type="ECO:0000256" key="8">
    <source>
        <dbReference type="ARBA" id="ARBA00023186"/>
    </source>
</evidence>
<dbReference type="PANTHER" id="PTHR11638:SF18">
    <property type="entry name" value="HEAT SHOCK PROTEIN 104"/>
    <property type="match status" value="1"/>
</dbReference>
<comment type="subunit">
    <text evidence="12">Homohexamer; The oligomerization is ATP-dependent.</text>
</comment>
<dbReference type="SUPFAM" id="SSF52540">
    <property type="entry name" value="P-loop containing nucleoside triphosphate hydrolases"/>
    <property type="match status" value="2"/>
</dbReference>
<dbReference type="PROSITE" id="PS00870">
    <property type="entry name" value="CLPAB_1"/>
    <property type="match status" value="1"/>
</dbReference>
<dbReference type="Pfam" id="PF07724">
    <property type="entry name" value="AAA_2"/>
    <property type="match status" value="1"/>
</dbReference>
<dbReference type="GO" id="GO:0042026">
    <property type="term" value="P:protein refolding"/>
    <property type="evidence" value="ECO:0007669"/>
    <property type="project" value="UniProtKB-UniRule"/>
</dbReference>
<dbReference type="SMART" id="SM01086">
    <property type="entry name" value="ClpB_D2-small"/>
    <property type="match status" value="1"/>
</dbReference>
<dbReference type="PROSITE" id="PS00871">
    <property type="entry name" value="CLPAB_2"/>
    <property type="match status" value="1"/>
</dbReference>
<feature type="compositionally biased region" description="Basic and acidic residues" evidence="13">
    <location>
        <begin position="886"/>
        <end position="907"/>
    </location>
</feature>
<keyword evidence="5 11" id="KW-0067">ATP-binding</keyword>
<dbReference type="Gene3D" id="1.10.8.60">
    <property type="match status" value="1"/>
</dbReference>
<evidence type="ECO:0000256" key="3">
    <source>
        <dbReference type="ARBA" id="ARBA00022737"/>
    </source>
</evidence>
<feature type="coiled-coil region" evidence="12">
    <location>
        <begin position="399"/>
        <end position="493"/>
    </location>
</feature>
<dbReference type="InterPro" id="IPR019489">
    <property type="entry name" value="Clp_ATPase_C"/>
</dbReference>
<sequence>MEQNLTRMAQEALGDAIQSAAAAGNPQVEPLHLLDALLRQENGVVRGLLQAVGADPQAVGAEVRNALVALPSASGSSTSQPQASRQLSMTISKADNDIKDFGDEYVSTEMLLLGIVQAAPNSAADILIRHGATEAAIKKAIPEVRGGAKVTSPDAEGSYKALEKFSTNLTERAREGKLDPVIGRDQEIRRVIQILSRRTKNNPVLIGEPGVGKTAVVEGLAQRIVAGDVPSTLQNKTLISLDLGSMVAGSKYRGEFEERLKSVLDEIKQSNGQIITFIDELHTIVGAGAAEGSMDAGNMLKPMLARGELRLIGATTLDEYRENIEKDPALERRFQQVFVGEPSVEDTIAILRGLKQRYEAHHKVTIGDDALVAAATLSNRYINGRQLPDKAIDLVDEAAAHLRMELDSQPEEIDELQRKVTRLEMEEMQLKKAEDAASKDRLSKLQNDLADTRERLTGLKARWDAEKAGHNKVGELRAKLDQMRVEADKATREGDLARASRILYGDIPAIQKELVEAEHKEESEAAYAHEEEPMVPDHVDADSIAGVVAEWTGIPVGRLMEGENEKLLRMEDYLGDRVIGQSEAVRAVSDAVRRSRAGIADPNRPTGSFLFLGPTGVGKTELAKALAEFLFDDERAMVRLDMSEYMEKASVSRLIGAAPGYVGYEEGGQLTEAVRRRPYSVVLFDEVEKANPEVFDILLQVLDDGRLTDGQGRTVDFKNTILIMTSNLGSQFLVDPNMDEDAKRKAVEAAVHAQFRPEFLNRLDEQVIFQPLTQKELGRIVDLQVQQVASRLTERRITLDVTAAARDWLAETGYDPAYGARPLRRLVQTQVGDQLARMLLAGKVKDGSTVLVDHTGGEKLELSVHTSDPLAGDTNPGDTSVSVNNGDHDDPASPHDADFRESDRPAF</sequence>
<feature type="domain" description="Clp R" evidence="14">
    <location>
        <begin position="1"/>
        <end position="147"/>
    </location>
</feature>
<dbReference type="EMBL" id="QXGM01000001">
    <property type="protein sequence ID" value="RSX55455.1"/>
    <property type="molecule type" value="Genomic_DNA"/>
</dbReference>
<evidence type="ECO:0000313" key="16">
    <source>
        <dbReference type="Proteomes" id="UP000287609"/>
    </source>
</evidence>
<dbReference type="InterPro" id="IPR018368">
    <property type="entry name" value="ClpA/B_CS1"/>
</dbReference>
<name>A0A430FRH9_9BIFI</name>
<dbReference type="SUPFAM" id="SSF81923">
    <property type="entry name" value="Double Clp-N motif"/>
    <property type="match status" value="1"/>
</dbReference>
<dbReference type="GO" id="GO:0005737">
    <property type="term" value="C:cytoplasm"/>
    <property type="evidence" value="ECO:0007669"/>
    <property type="project" value="UniProtKB-SubCell"/>
</dbReference>
<dbReference type="OrthoDB" id="9803641at2"/>
<evidence type="ECO:0000256" key="2">
    <source>
        <dbReference type="ARBA" id="ARBA00008675"/>
    </source>
</evidence>
<dbReference type="InterPro" id="IPR004176">
    <property type="entry name" value="Clp_R_N"/>
</dbReference>
<dbReference type="FunFam" id="1.10.8.60:FF:000017">
    <property type="entry name" value="ATP-dependent chaperone ClpB"/>
    <property type="match status" value="1"/>
</dbReference>
<dbReference type="InterPro" id="IPR050130">
    <property type="entry name" value="ClpA_ClpB"/>
</dbReference>
<dbReference type="PROSITE" id="PS51903">
    <property type="entry name" value="CLP_R"/>
    <property type="match status" value="1"/>
</dbReference>
<evidence type="ECO:0000256" key="10">
    <source>
        <dbReference type="PROSITE-ProRule" id="PRU01251"/>
    </source>
</evidence>
<dbReference type="InterPro" id="IPR003959">
    <property type="entry name" value="ATPase_AAA_core"/>
</dbReference>
<keyword evidence="12" id="KW-0963">Cytoplasm</keyword>
<comment type="subunit">
    <text evidence="9">Homohexamer. The oligomerization is ATP-dependent.</text>
</comment>
<dbReference type="InterPro" id="IPR041546">
    <property type="entry name" value="ClpA/ClpB_AAA_lid"/>
</dbReference>
<feature type="region of interest" description="Disordered" evidence="13">
    <location>
        <begin position="864"/>
        <end position="907"/>
    </location>
</feature>
<dbReference type="CDD" id="cd19499">
    <property type="entry name" value="RecA-like_ClpB_Hsp104-like"/>
    <property type="match status" value="1"/>
</dbReference>
<dbReference type="NCBIfam" id="TIGR03346">
    <property type="entry name" value="chaperone_ClpB"/>
    <property type="match status" value="1"/>
</dbReference>
<dbReference type="InterPro" id="IPR028299">
    <property type="entry name" value="ClpA/B_CS2"/>
</dbReference>
<dbReference type="FunFam" id="3.40.50.300:FF:000010">
    <property type="entry name" value="Chaperone clpB 1, putative"/>
    <property type="match status" value="1"/>
</dbReference>
<evidence type="ECO:0000256" key="12">
    <source>
        <dbReference type="RuleBase" id="RU362034"/>
    </source>
</evidence>
<dbReference type="GO" id="GO:0016887">
    <property type="term" value="F:ATP hydrolysis activity"/>
    <property type="evidence" value="ECO:0007669"/>
    <property type="project" value="InterPro"/>
</dbReference>
<comment type="function">
    <text evidence="12">Part of a stress-induced multi-chaperone system, it is involved in the recovery of the cell from heat-induced damage, in cooperation with DnaK, DnaJ and GrpE.</text>
</comment>
<organism evidence="15 16">
    <name type="scientific">Bifidobacterium dolichotidis</name>
    <dbReference type="NCBI Taxonomy" id="2306976"/>
    <lineage>
        <taxon>Bacteria</taxon>
        <taxon>Bacillati</taxon>
        <taxon>Actinomycetota</taxon>
        <taxon>Actinomycetes</taxon>
        <taxon>Bifidobacteriales</taxon>
        <taxon>Bifidobacteriaceae</taxon>
        <taxon>Bifidobacterium</taxon>
    </lineage>
</organism>
<dbReference type="AlphaFoldDB" id="A0A430FRH9"/>
<dbReference type="FunFam" id="3.40.50.300:FF:000025">
    <property type="entry name" value="ATP-dependent Clp protease subunit"/>
    <property type="match status" value="1"/>
</dbReference>
<keyword evidence="16" id="KW-1185">Reference proteome</keyword>
<dbReference type="Pfam" id="PF10431">
    <property type="entry name" value="ClpB_D2-small"/>
    <property type="match status" value="1"/>
</dbReference>
<dbReference type="GO" id="GO:0034605">
    <property type="term" value="P:cellular response to heat"/>
    <property type="evidence" value="ECO:0007669"/>
    <property type="project" value="TreeGrafter"/>
</dbReference>
<keyword evidence="6 12" id="KW-0346">Stress response</keyword>
<dbReference type="FunFam" id="3.40.50.300:FF:000120">
    <property type="entry name" value="ATP-dependent chaperone ClpB"/>
    <property type="match status" value="1"/>
</dbReference>
<evidence type="ECO:0000313" key="15">
    <source>
        <dbReference type="EMBL" id="RSX55455.1"/>
    </source>
</evidence>
<evidence type="ECO:0000256" key="13">
    <source>
        <dbReference type="SAM" id="MobiDB-lite"/>
    </source>
</evidence>
<evidence type="ECO:0000256" key="1">
    <source>
        <dbReference type="ARBA" id="ARBA00004496"/>
    </source>
</evidence>